<dbReference type="OrthoDB" id="1638493at2759"/>
<sequence>MPDADGLPSMAARGEKMGRKALLLKAGAASGSTKATGALRERRQVDRASGDLGKPQNKQRVLLLSSRGITYRYRHLLNDLHALLPHSKKESKFEQKTELYALNEVAELANCNNAIFLECRRHTDLYLWMAKTPNGPSVKFFVQNVHTMDELRLTGNCLKGSRPIVSFDKNFDSAPHLSLLKEMFTQIFATPRTSRKIKPFVDHVLNFSVVDNKIWFRNYQVVEKAPPIAPGQEPISLVEIGPRFVLDIVRIFDGSFCGATLYENPTFVTPAQVSFPRQTPQPGTDKVDHPYLGATCHECQSRSPLREPEECGRTEI</sequence>
<dbReference type="PANTHER" id="PTHR13634">
    <property type="entry name" value="RIBOSOME BIOGENESIS PROTEIN BRIX"/>
    <property type="match status" value="1"/>
</dbReference>
<evidence type="ECO:0000259" key="7">
    <source>
        <dbReference type="PROSITE" id="PS50833"/>
    </source>
</evidence>
<gene>
    <name evidence="8" type="ORF">M427DRAFT_112180</name>
</gene>
<comment type="similarity">
    <text evidence="3">Belongs to the BRX1 family.</text>
</comment>
<protein>
    <submittedName>
        <fullName evidence="8">Brix-domain-containing protein</fullName>
    </submittedName>
</protein>
<dbReference type="GO" id="GO:0030687">
    <property type="term" value="C:preribosome, large subunit precursor"/>
    <property type="evidence" value="ECO:0007669"/>
    <property type="project" value="EnsemblFungi"/>
</dbReference>
<feature type="domain" description="Brix" evidence="7">
    <location>
        <begin position="59"/>
        <end position="257"/>
    </location>
</feature>
<evidence type="ECO:0000256" key="3">
    <source>
        <dbReference type="ARBA" id="ARBA00006369"/>
    </source>
</evidence>
<reference evidence="8 9" key="1">
    <citation type="journal article" date="2015" name="Genome Biol. Evol.">
        <title>Phylogenomic analyses indicate that early fungi evolved digesting cell walls of algal ancestors of land plants.</title>
        <authorList>
            <person name="Chang Y."/>
            <person name="Wang S."/>
            <person name="Sekimoto S."/>
            <person name="Aerts A.L."/>
            <person name="Choi C."/>
            <person name="Clum A."/>
            <person name="LaButti K.M."/>
            <person name="Lindquist E.A."/>
            <person name="Yee Ngan C."/>
            <person name="Ohm R.A."/>
            <person name="Salamov A.A."/>
            <person name="Grigoriev I.V."/>
            <person name="Spatafora J.W."/>
            <person name="Berbee M.L."/>
        </authorList>
    </citation>
    <scope>NUCLEOTIDE SEQUENCE [LARGE SCALE GENOMIC DNA]</scope>
    <source>
        <strain evidence="8 9">JEL478</strain>
    </source>
</reference>
<accession>A0A139AEQ1</accession>
<evidence type="ECO:0000256" key="2">
    <source>
        <dbReference type="ARBA" id="ARBA00004604"/>
    </source>
</evidence>
<dbReference type="Proteomes" id="UP000070544">
    <property type="component" value="Unassembled WGS sequence"/>
</dbReference>
<dbReference type="GO" id="GO:0005730">
    <property type="term" value="C:nucleolus"/>
    <property type="evidence" value="ECO:0007669"/>
    <property type="project" value="UniProtKB-SubCell"/>
</dbReference>
<comment type="subcellular location">
    <subcellularLocation>
        <location evidence="2">Nucleus</location>
        <location evidence="2">Nucleolus</location>
    </subcellularLocation>
</comment>
<keyword evidence="5" id="KW-0539">Nucleus</keyword>
<evidence type="ECO:0000256" key="6">
    <source>
        <dbReference type="SAM" id="MobiDB-lite"/>
    </source>
</evidence>
<dbReference type="GO" id="GO:0000465">
    <property type="term" value="P:exonucleolytic trimming to generate mature 5'-end of 5.8S rRNA from tricistronic rRNA transcript (SSU-rRNA, 5.8S rRNA, LSU-rRNA)"/>
    <property type="evidence" value="ECO:0007669"/>
    <property type="project" value="EnsemblFungi"/>
</dbReference>
<dbReference type="PANTHER" id="PTHR13634:SF0">
    <property type="entry name" value="RIBOSOME BIOGENESIS PROTEIN BRX1 HOMOLOG"/>
    <property type="match status" value="1"/>
</dbReference>
<evidence type="ECO:0000256" key="4">
    <source>
        <dbReference type="ARBA" id="ARBA00022517"/>
    </source>
</evidence>
<dbReference type="GO" id="GO:0000464">
    <property type="term" value="P:endonucleolytic cleavage in ITS1 upstream of 5.8S rRNA from tricistronic rRNA transcript (SSU-rRNA, 5.8S rRNA, LSU-rRNA)"/>
    <property type="evidence" value="ECO:0007669"/>
    <property type="project" value="EnsemblFungi"/>
</dbReference>
<keyword evidence="4" id="KW-0690">Ribosome biogenesis</keyword>
<evidence type="ECO:0000256" key="5">
    <source>
        <dbReference type="ARBA" id="ARBA00023242"/>
    </source>
</evidence>
<evidence type="ECO:0000256" key="1">
    <source>
        <dbReference type="ARBA" id="ARBA00003439"/>
    </source>
</evidence>
<dbReference type="STRING" id="1344416.A0A139AEQ1"/>
<dbReference type="GO" id="GO:0000027">
    <property type="term" value="P:ribosomal large subunit assembly"/>
    <property type="evidence" value="ECO:0007669"/>
    <property type="project" value="EnsemblFungi"/>
</dbReference>
<keyword evidence="9" id="KW-1185">Reference proteome</keyword>
<comment type="function">
    <text evidence="1">Required for biogenesis of the 60S ribosomal subunit.</text>
</comment>
<dbReference type="PROSITE" id="PS50833">
    <property type="entry name" value="BRIX"/>
    <property type="match status" value="1"/>
</dbReference>
<feature type="region of interest" description="Disordered" evidence="6">
    <location>
        <begin position="28"/>
        <end position="54"/>
    </location>
</feature>
<dbReference type="EMBL" id="KQ965764">
    <property type="protein sequence ID" value="KXS15149.1"/>
    <property type="molecule type" value="Genomic_DNA"/>
</dbReference>
<dbReference type="InterPro" id="IPR007109">
    <property type="entry name" value="Brix"/>
</dbReference>
<dbReference type="GO" id="GO:0042134">
    <property type="term" value="F:rRNA primary transcript binding"/>
    <property type="evidence" value="ECO:0007669"/>
    <property type="project" value="EnsemblFungi"/>
</dbReference>
<feature type="compositionally biased region" description="Basic and acidic residues" evidence="6">
    <location>
        <begin position="39"/>
        <end position="49"/>
    </location>
</feature>
<evidence type="ECO:0000313" key="9">
    <source>
        <dbReference type="Proteomes" id="UP000070544"/>
    </source>
</evidence>
<organism evidence="8 9">
    <name type="scientific">Gonapodya prolifera (strain JEL478)</name>
    <name type="common">Monoblepharis prolifera</name>
    <dbReference type="NCBI Taxonomy" id="1344416"/>
    <lineage>
        <taxon>Eukaryota</taxon>
        <taxon>Fungi</taxon>
        <taxon>Fungi incertae sedis</taxon>
        <taxon>Chytridiomycota</taxon>
        <taxon>Chytridiomycota incertae sedis</taxon>
        <taxon>Monoblepharidomycetes</taxon>
        <taxon>Monoblepharidales</taxon>
        <taxon>Gonapodyaceae</taxon>
        <taxon>Gonapodya</taxon>
    </lineage>
</organism>
<dbReference type="SUPFAM" id="SSF52954">
    <property type="entry name" value="Class II aaRS ABD-related"/>
    <property type="match status" value="1"/>
</dbReference>
<proteinExistence type="inferred from homology"/>
<name>A0A139AEQ1_GONPJ</name>
<evidence type="ECO:0000313" key="8">
    <source>
        <dbReference type="EMBL" id="KXS15149.1"/>
    </source>
</evidence>
<dbReference type="InterPro" id="IPR026532">
    <property type="entry name" value="BRX1"/>
</dbReference>
<dbReference type="GO" id="GO:0008097">
    <property type="term" value="F:5S rRNA binding"/>
    <property type="evidence" value="ECO:0007669"/>
    <property type="project" value="EnsemblFungi"/>
</dbReference>
<dbReference type="FunFam" id="3.40.50.10480:FF:000003">
    <property type="entry name" value="Ribosome biogenesis protein BRX1"/>
    <property type="match status" value="1"/>
</dbReference>
<dbReference type="Pfam" id="PF04427">
    <property type="entry name" value="Brix"/>
    <property type="match status" value="1"/>
</dbReference>
<dbReference type="SMART" id="SM00879">
    <property type="entry name" value="Brix"/>
    <property type="match status" value="1"/>
</dbReference>
<feature type="compositionally biased region" description="Low complexity" evidence="6">
    <location>
        <begin position="28"/>
        <end position="38"/>
    </location>
</feature>
<dbReference type="AlphaFoldDB" id="A0A139AEQ1"/>